<sequence length="253" mass="26891">MNQKLRGPLFVLAALLLLVQWALPVLMPLSDSLMSFVGTNVNWIIVATLVGAMILLGIVVIPTLDKRSALLLLAGVALDQGIGEAVYRLHLPLYLDTLGSVLVGALLGPTAGVFCATVSCSLWIFVAPVGIPFAAASIVTAWIAGLVARLDGFSNWLTMVVSGLVAGLTVSIVSSPLMYVLSNSSKPRQSFDIFTSLVAVDTYFQVPFSAWALLSDPVDKVIVFAIVFFVAPWLAKKFWGVSEVSGAVVREPS</sequence>
<evidence type="ECO:0000313" key="3">
    <source>
        <dbReference type="Proteomes" id="UP000427071"/>
    </source>
</evidence>
<dbReference type="Proteomes" id="UP000427071">
    <property type="component" value="Chromosome"/>
</dbReference>
<evidence type="ECO:0008006" key="4">
    <source>
        <dbReference type="Google" id="ProtNLM"/>
    </source>
</evidence>
<dbReference type="RefSeq" id="WP_156191627.1">
    <property type="nucleotide sequence ID" value="NZ_CP046452.1"/>
</dbReference>
<feature type="transmembrane region" description="Helical" evidence="1">
    <location>
        <begin position="122"/>
        <end position="144"/>
    </location>
</feature>
<feature type="transmembrane region" description="Helical" evidence="1">
    <location>
        <begin position="93"/>
        <end position="115"/>
    </location>
</feature>
<keyword evidence="3" id="KW-1185">Reference proteome</keyword>
<evidence type="ECO:0000256" key="1">
    <source>
        <dbReference type="SAM" id="Phobius"/>
    </source>
</evidence>
<organism evidence="2 3">
    <name type="scientific">Corynebacterium kalinowskii</name>
    <dbReference type="NCBI Taxonomy" id="2675216"/>
    <lineage>
        <taxon>Bacteria</taxon>
        <taxon>Bacillati</taxon>
        <taxon>Actinomycetota</taxon>
        <taxon>Actinomycetes</taxon>
        <taxon>Mycobacteriales</taxon>
        <taxon>Corynebacteriaceae</taxon>
        <taxon>Corynebacterium</taxon>
    </lineage>
</organism>
<proteinExistence type="predicted"/>
<keyword evidence="1" id="KW-0812">Transmembrane</keyword>
<dbReference type="EMBL" id="CP046452">
    <property type="protein sequence ID" value="QGU01201.1"/>
    <property type="molecule type" value="Genomic_DNA"/>
</dbReference>
<keyword evidence="1" id="KW-0472">Membrane</keyword>
<dbReference type="Gene3D" id="1.10.1760.20">
    <property type="match status" value="1"/>
</dbReference>
<gene>
    <name evidence="2" type="ORF">CKALI_01510</name>
</gene>
<accession>A0A6B8VN57</accession>
<evidence type="ECO:0000313" key="2">
    <source>
        <dbReference type="EMBL" id="QGU01201.1"/>
    </source>
</evidence>
<feature type="transmembrane region" description="Helical" evidence="1">
    <location>
        <begin position="68"/>
        <end position="87"/>
    </location>
</feature>
<protein>
    <recommendedName>
        <fullName evidence="4">ECF transporter S component</fullName>
    </recommendedName>
</protein>
<reference evidence="3" key="1">
    <citation type="submission" date="2019-11" db="EMBL/GenBank/DDBJ databases">
        <title>Complete genome sequence of Corynebacterium kalinowskii 1959, a novel Corynebacterium species isolated from soil of a small paddock in Vilsendorf, Germany.</title>
        <authorList>
            <person name="Schaffert L."/>
            <person name="Ruwe M."/>
            <person name="Milse J."/>
            <person name="Hanuschka K."/>
            <person name="Ortseifen V."/>
            <person name="Droste J."/>
            <person name="Brandt D."/>
            <person name="Schlueter L."/>
            <person name="Kutter Y."/>
            <person name="Vinke S."/>
            <person name="Viehoefer P."/>
            <person name="Jacob L."/>
            <person name="Luebke N.-C."/>
            <person name="Schulte-Berndt E."/>
            <person name="Hain C."/>
            <person name="Linder M."/>
            <person name="Schmidt P."/>
            <person name="Wollenschlaeger L."/>
            <person name="Luttermann T."/>
            <person name="Thieme E."/>
            <person name="Hassa J."/>
            <person name="Haak M."/>
            <person name="Wittchen M."/>
            <person name="Mentz A."/>
            <person name="Persicke M."/>
            <person name="Busche T."/>
            <person name="Ruckert C."/>
        </authorList>
    </citation>
    <scope>NUCLEOTIDE SEQUENCE [LARGE SCALE GENOMIC DNA]</scope>
    <source>
        <strain evidence="3">1959</strain>
    </source>
</reference>
<feature type="transmembrane region" description="Helical" evidence="1">
    <location>
        <begin position="40"/>
        <end position="61"/>
    </location>
</feature>
<feature type="transmembrane region" description="Helical" evidence="1">
    <location>
        <begin position="156"/>
        <end position="181"/>
    </location>
</feature>
<keyword evidence="1" id="KW-1133">Transmembrane helix</keyword>
<name>A0A6B8VN57_9CORY</name>
<dbReference type="KEGG" id="ckw:CKALI_01510"/>
<dbReference type="AlphaFoldDB" id="A0A6B8VN57"/>